<keyword evidence="2" id="KW-1185">Reference proteome</keyword>
<dbReference type="OrthoDB" id="7061828at2"/>
<comment type="caution">
    <text evidence="1">The sequence shown here is derived from an EMBL/GenBank/DDBJ whole genome shotgun (WGS) entry which is preliminary data.</text>
</comment>
<dbReference type="SUPFAM" id="SSF56059">
    <property type="entry name" value="Glutathione synthetase ATP-binding domain-like"/>
    <property type="match status" value="1"/>
</dbReference>
<evidence type="ECO:0000313" key="1">
    <source>
        <dbReference type="EMBL" id="KAA0890473.1"/>
    </source>
</evidence>
<proteinExistence type="predicted"/>
<dbReference type="RefSeq" id="WP_149307965.1">
    <property type="nucleotide sequence ID" value="NZ_SRSD01000007.1"/>
</dbReference>
<dbReference type="AlphaFoldDB" id="A0A5A9XD54"/>
<accession>A0A5A9XD54</accession>
<evidence type="ECO:0008006" key="3">
    <source>
        <dbReference type="Google" id="ProtNLM"/>
    </source>
</evidence>
<gene>
    <name evidence="1" type="ORF">ET418_12500</name>
</gene>
<reference evidence="1 2" key="1">
    <citation type="submission" date="2019-04" db="EMBL/GenBank/DDBJ databases">
        <title>Geobacter ruber sp. nov., ferric-reducing bacteria isolated from paddy soil.</title>
        <authorList>
            <person name="Xu Z."/>
            <person name="Masuda Y."/>
            <person name="Itoh H."/>
            <person name="Senoo K."/>
        </authorList>
    </citation>
    <scope>NUCLEOTIDE SEQUENCE [LARGE SCALE GENOMIC DNA]</scope>
    <source>
        <strain evidence="1 2">Red88</strain>
    </source>
</reference>
<name>A0A5A9XD54_9BACT</name>
<evidence type="ECO:0000313" key="2">
    <source>
        <dbReference type="Proteomes" id="UP000324298"/>
    </source>
</evidence>
<dbReference type="EMBL" id="SRSD01000007">
    <property type="protein sequence ID" value="KAA0890473.1"/>
    <property type="molecule type" value="Genomic_DNA"/>
</dbReference>
<sequence length="289" mass="33096">MNLTKKRIVVLFHSGNCVTGVTKYSVDHLARYWREDGHEVVYLFGTKTYVPADIVLLHVDLSVVPDQYLAFASRYPIVLNGQIRDIRKSVVSTQLVDPHQSWIGPVIVKSNFNYGGAPEQSLTPGWLTKHSSAWRTACQVMDRLTGREAITDWTEYRVYDSVKEVPSSFFKRSDVVVERFLPERENGLYHLRMFQVLGDRWTCMRIASPHPVFKASMSVSSEEIEPHSEVYTWRKQFNLDYGKLDYLVHEGRPVLIDVNKTTGASSQVAGAPLQAMRRRIAEGLYSYFT</sequence>
<protein>
    <recommendedName>
        <fullName evidence="3">ATP-grasp domain-containing protein</fullName>
    </recommendedName>
</protein>
<organism evidence="1 2">
    <name type="scientific">Oryzomonas rubra</name>
    <dbReference type="NCBI Taxonomy" id="2509454"/>
    <lineage>
        <taxon>Bacteria</taxon>
        <taxon>Pseudomonadati</taxon>
        <taxon>Thermodesulfobacteriota</taxon>
        <taxon>Desulfuromonadia</taxon>
        <taxon>Geobacterales</taxon>
        <taxon>Geobacteraceae</taxon>
        <taxon>Oryzomonas</taxon>
    </lineage>
</organism>
<dbReference type="Proteomes" id="UP000324298">
    <property type="component" value="Unassembled WGS sequence"/>
</dbReference>